<organism evidence="2 3">
    <name type="scientific">Boletus reticuloceps</name>
    <dbReference type="NCBI Taxonomy" id="495285"/>
    <lineage>
        <taxon>Eukaryota</taxon>
        <taxon>Fungi</taxon>
        <taxon>Dikarya</taxon>
        <taxon>Basidiomycota</taxon>
        <taxon>Agaricomycotina</taxon>
        <taxon>Agaricomycetes</taxon>
        <taxon>Agaricomycetidae</taxon>
        <taxon>Boletales</taxon>
        <taxon>Boletineae</taxon>
        <taxon>Boletaceae</taxon>
        <taxon>Boletoideae</taxon>
        <taxon>Boletus</taxon>
    </lineage>
</organism>
<evidence type="ECO:0000313" key="3">
    <source>
        <dbReference type="Proteomes" id="UP000683000"/>
    </source>
</evidence>
<dbReference type="Proteomes" id="UP000683000">
    <property type="component" value="Unassembled WGS sequence"/>
</dbReference>
<dbReference type="Gene3D" id="1.25.40.10">
    <property type="entry name" value="Tetratricopeptide repeat domain"/>
    <property type="match status" value="1"/>
</dbReference>
<evidence type="ECO:0000313" key="2">
    <source>
        <dbReference type="EMBL" id="KAG6381109.1"/>
    </source>
</evidence>
<gene>
    <name evidence="2" type="ORF">JVT61DRAFT_5507</name>
</gene>
<dbReference type="PROSITE" id="PS51375">
    <property type="entry name" value="PPR"/>
    <property type="match status" value="1"/>
</dbReference>
<evidence type="ECO:0000256" key="1">
    <source>
        <dbReference type="PROSITE-ProRule" id="PRU00708"/>
    </source>
</evidence>
<sequence>MPFPTSPQSLYHNLLSITSIPSAIDYYFDSPRALHSTRSFNLLISLALRSASFASARRLFTAMQAESIPPNMETWKLHVRWFVRTGKWNDAWKRALEISGNSNKPIPLPLWLELFGSQKRGALRHWVITDRKPNVQAGPAAYSGHDIHLDAGLENGEQSRMKDDENSTPCFRKRLVPRPCQSFYAVQLSRYRALMQVSPLLTPSDQVQILPRTVLIITQIMYQVGQSSLALSTALSYLESLPPRIRRCDRRRILDLVNSHLSMATRHRKQGLKQHFAQRRILWKFLHARPDLAPSSTTLFLLLGSLRGCRRSGTLAMQCLQLFEKRWGPHVQSSLVRRRVASLALKEGRLDIVAAMIRLESRCRAFTDALPRTVYTSRRGPWRTLFSRRGAENRRWHIIVERYRRRVMLKSDS</sequence>
<protein>
    <recommendedName>
        <fullName evidence="4">Pentatricopeptide repeat-containing protein</fullName>
    </recommendedName>
</protein>
<evidence type="ECO:0008006" key="4">
    <source>
        <dbReference type="Google" id="ProtNLM"/>
    </source>
</evidence>
<dbReference type="OrthoDB" id="3149711at2759"/>
<dbReference type="EMBL" id="JAGFBS010000002">
    <property type="protein sequence ID" value="KAG6381109.1"/>
    <property type="molecule type" value="Genomic_DNA"/>
</dbReference>
<dbReference type="InterPro" id="IPR002885">
    <property type="entry name" value="PPR_rpt"/>
</dbReference>
<keyword evidence="3" id="KW-1185">Reference proteome</keyword>
<name>A0A8I2YXI8_9AGAM</name>
<reference evidence="2" key="1">
    <citation type="submission" date="2021-03" db="EMBL/GenBank/DDBJ databases">
        <title>Evolutionary innovations through gain and loss of genes in the ectomycorrhizal Boletales.</title>
        <authorList>
            <person name="Wu G."/>
            <person name="Miyauchi S."/>
            <person name="Morin E."/>
            <person name="Yang Z.-L."/>
            <person name="Xu J."/>
            <person name="Martin F.M."/>
        </authorList>
    </citation>
    <scope>NUCLEOTIDE SEQUENCE</scope>
    <source>
        <strain evidence="2">BR01</strain>
    </source>
</reference>
<dbReference type="AlphaFoldDB" id="A0A8I2YXI8"/>
<comment type="caution">
    <text evidence="2">The sequence shown here is derived from an EMBL/GenBank/DDBJ whole genome shotgun (WGS) entry which is preliminary data.</text>
</comment>
<accession>A0A8I2YXI8</accession>
<dbReference type="InterPro" id="IPR011990">
    <property type="entry name" value="TPR-like_helical_dom_sf"/>
</dbReference>
<proteinExistence type="predicted"/>
<feature type="repeat" description="PPR" evidence="1">
    <location>
        <begin position="36"/>
        <end position="70"/>
    </location>
</feature>